<sequence length="342" mass="38206">MLCRYRIINQDMKNRTKRKIYVAIFVSILLIVLAGGRQVVNSIFSGKKALAESSESLANATRPPQFLYEFNGSNQKFKSPLAVTTSTEGKIFVADTGHSQIQVLSSRGEWEKDFGRGSLVYPTGLAFFEQKLYVSDPQAQKIFIYQENGEELPALLEHQRLILKDGKPGQFIRPSNIQVSSDHLFYITDIANQCVVVLDQQGKILRSFGSPGTADGQFNYPNALFIDKDNKIYVSDSNNARLQIFNSEGEFLTKITGSNGKLGAMTLPRGVAVNDQGQIYVVDVFSNSVRVYDETGYELWVLGGMGSNQGQFNFPNGICIDNKGLIYITDRENNRIQVFGYK</sequence>
<dbReference type="InterPro" id="IPR011042">
    <property type="entry name" value="6-blade_b-propeller_TolB-like"/>
</dbReference>
<gene>
    <name evidence="4" type="ORF">DESME_09130</name>
</gene>
<feature type="transmembrane region" description="Helical" evidence="3">
    <location>
        <begin position="20"/>
        <end position="40"/>
    </location>
</feature>
<evidence type="ECO:0008006" key="6">
    <source>
        <dbReference type="Google" id="ProtNLM"/>
    </source>
</evidence>
<keyword evidence="3" id="KW-0472">Membrane</keyword>
<name>W0EHN9_9FIRM</name>
<dbReference type="InterPro" id="IPR050952">
    <property type="entry name" value="TRIM-NHL_E3_ligases"/>
</dbReference>
<dbReference type="Gene3D" id="2.120.10.30">
    <property type="entry name" value="TolB, C-terminal domain"/>
    <property type="match status" value="3"/>
</dbReference>
<evidence type="ECO:0000256" key="2">
    <source>
        <dbReference type="PROSITE-ProRule" id="PRU00504"/>
    </source>
</evidence>
<dbReference type="STRING" id="871968.DESME_09130"/>
<accession>W0EHN9</accession>
<dbReference type="Pfam" id="PF01436">
    <property type="entry name" value="NHL"/>
    <property type="match status" value="3"/>
</dbReference>
<organism evidence="4 5">
    <name type="scientific">Desulfitobacterium metallireducens DSM 15288</name>
    <dbReference type="NCBI Taxonomy" id="871968"/>
    <lineage>
        <taxon>Bacteria</taxon>
        <taxon>Bacillati</taxon>
        <taxon>Bacillota</taxon>
        <taxon>Clostridia</taxon>
        <taxon>Eubacteriales</taxon>
        <taxon>Desulfitobacteriaceae</taxon>
        <taxon>Desulfitobacterium</taxon>
    </lineage>
</organism>
<evidence type="ECO:0000256" key="3">
    <source>
        <dbReference type="SAM" id="Phobius"/>
    </source>
</evidence>
<dbReference type="PANTHER" id="PTHR24104">
    <property type="entry name" value="E3 UBIQUITIN-PROTEIN LIGASE NHLRC1-RELATED"/>
    <property type="match status" value="1"/>
</dbReference>
<dbReference type="HOGENOM" id="CLU_008645_2_0_9"/>
<dbReference type="SUPFAM" id="SSF101898">
    <property type="entry name" value="NHL repeat"/>
    <property type="match status" value="1"/>
</dbReference>
<keyword evidence="3" id="KW-1133">Transmembrane helix</keyword>
<dbReference type="GO" id="GO:0008270">
    <property type="term" value="F:zinc ion binding"/>
    <property type="evidence" value="ECO:0007669"/>
    <property type="project" value="UniProtKB-KW"/>
</dbReference>
<dbReference type="PROSITE" id="PS51125">
    <property type="entry name" value="NHL"/>
    <property type="match status" value="3"/>
</dbReference>
<feature type="repeat" description="NHL" evidence="2">
    <location>
        <begin position="257"/>
        <end position="295"/>
    </location>
</feature>
<keyword evidence="1" id="KW-0677">Repeat</keyword>
<keyword evidence="5" id="KW-1185">Reference proteome</keyword>
<evidence type="ECO:0000313" key="5">
    <source>
        <dbReference type="Proteomes" id="UP000010847"/>
    </source>
</evidence>
<dbReference type="eggNOG" id="COG3391">
    <property type="taxonomic scope" value="Bacteria"/>
</dbReference>
<evidence type="ECO:0000256" key="1">
    <source>
        <dbReference type="ARBA" id="ARBA00022737"/>
    </source>
</evidence>
<dbReference type="InterPro" id="IPR001258">
    <property type="entry name" value="NHL_repeat"/>
</dbReference>
<feature type="repeat" description="NHL" evidence="2">
    <location>
        <begin position="301"/>
        <end position="342"/>
    </location>
</feature>
<dbReference type="KEGG" id="dmt:DESME_09130"/>
<dbReference type="PANTHER" id="PTHR24104:SF25">
    <property type="entry name" value="PROTEIN LIN-41"/>
    <property type="match status" value="1"/>
</dbReference>
<protein>
    <recommendedName>
        <fullName evidence="6">NHL repeat containing protein</fullName>
    </recommendedName>
</protein>
<reference evidence="4 5" key="1">
    <citation type="submission" date="2013-12" db="EMBL/GenBank/DDBJ databases">
        <authorList>
            <consortium name="DOE Joint Genome Institute"/>
            <person name="Smidt H."/>
            <person name="Huntemann M."/>
            <person name="Han J."/>
            <person name="Chen A."/>
            <person name="Kyrpides N."/>
            <person name="Mavromatis K."/>
            <person name="Markowitz V."/>
            <person name="Palaniappan K."/>
            <person name="Ivanova N."/>
            <person name="Schaumberg A."/>
            <person name="Pati A."/>
            <person name="Liolios K."/>
            <person name="Nordberg H.P."/>
            <person name="Cantor M.N."/>
            <person name="Hua S.X."/>
            <person name="Woyke T."/>
        </authorList>
    </citation>
    <scope>NUCLEOTIDE SEQUENCE [LARGE SCALE GENOMIC DNA]</scope>
    <source>
        <strain evidence="5">DSM 15288</strain>
    </source>
</reference>
<dbReference type="OrthoDB" id="9799230at2"/>
<keyword evidence="3" id="KW-0812">Transmembrane</keyword>
<dbReference type="Proteomes" id="UP000010847">
    <property type="component" value="Chromosome"/>
</dbReference>
<proteinExistence type="predicted"/>
<feature type="repeat" description="NHL" evidence="2">
    <location>
        <begin position="205"/>
        <end position="248"/>
    </location>
</feature>
<evidence type="ECO:0000313" key="4">
    <source>
        <dbReference type="EMBL" id="AHF08591.1"/>
    </source>
</evidence>
<dbReference type="EMBL" id="CP007032">
    <property type="protein sequence ID" value="AHF08591.1"/>
    <property type="molecule type" value="Genomic_DNA"/>
</dbReference>
<dbReference type="AlphaFoldDB" id="W0EHN9"/>